<keyword evidence="4" id="KW-1185">Reference proteome</keyword>
<dbReference type="PROSITE" id="PS50878">
    <property type="entry name" value="RT_POL"/>
    <property type="match status" value="1"/>
</dbReference>
<reference evidence="3 4" key="2">
    <citation type="journal article" date="2022" name="Mar. Drugs">
        <title>Bioassay-Guided Fractionation Leads to the Detection of Cholic Acid Generated by the Rare Thalassomonas sp.</title>
        <authorList>
            <person name="Pheiffer F."/>
            <person name="Schneider Y.K."/>
            <person name="Hansen E.H."/>
            <person name="Andersen J.H."/>
            <person name="Isaksson J."/>
            <person name="Busche T."/>
            <person name="R C."/>
            <person name="Kalinowski J."/>
            <person name="Zyl L.V."/>
            <person name="Trindade M."/>
        </authorList>
    </citation>
    <scope>NUCLEOTIDE SEQUENCE [LARGE SCALE GENOMIC DNA]</scope>
    <source>
        <strain evidence="3 4">XOM25</strain>
    </source>
</reference>
<feature type="domain" description="Reverse transcriptase" evidence="2">
    <location>
        <begin position="1"/>
        <end position="281"/>
    </location>
</feature>
<evidence type="ECO:0000313" key="4">
    <source>
        <dbReference type="Proteomes" id="UP000032352"/>
    </source>
</evidence>
<dbReference type="GO" id="GO:0003964">
    <property type="term" value="F:RNA-directed DNA polymerase activity"/>
    <property type="evidence" value="ECO:0007669"/>
    <property type="project" value="UniProtKB-KW"/>
</dbReference>
<dbReference type="InterPro" id="IPR000477">
    <property type="entry name" value="RT_dom"/>
</dbReference>
<accession>A0AAF0CDK4</accession>
<gene>
    <name evidence="3" type="ORF">SG34_032670</name>
</gene>
<protein>
    <submittedName>
        <fullName evidence="3">Reverse transcriptase</fullName>
    </submittedName>
</protein>
<dbReference type="Pfam" id="PF00078">
    <property type="entry name" value="RVT_1"/>
    <property type="match status" value="1"/>
</dbReference>
<reference evidence="3 4" key="1">
    <citation type="journal article" date="2015" name="Genome Announc.">
        <title>Draft Genome Sequences of Marine Isolates of Thalassomonas viridans and Thalassomonas actiniarum.</title>
        <authorList>
            <person name="Olonade I."/>
            <person name="van Zyl L.J."/>
            <person name="Trindade M."/>
        </authorList>
    </citation>
    <scope>NUCLEOTIDE SEQUENCE [LARGE SCALE GENOMIC DNA]</scope>
    <source>
        <strain evidence="3 4">XOM25</strain>
    </source>
</reference>
<comment type="similarity">
    <text evidence="1">Belongs to the bacterial reverse transcriptase family.</text>
</comment>
<evidence type="ECO:0000259" key="2">
    <source>
        <dbReference type="PROSITE" id="PS50878"/>
    </source>
</evidence>
<dbReference type="AlphaFoldDB" id="A0AAF0CDK4"/>
<keyword evidence="3" id="KW-0695">RNA-directed DNA polymerase</keyword>
<dbReference type="KEGG" id="tvd:SG34_032670"/>
<name>A0AAF0CDK4_9GAMM</name>
<dbReference type="EMBL" id="CP059734">
    <property type="protein sequence ID" value="WDE08670.1"/>
    <property type="molecule type" value="Genomic_DNA"/>
</dbReference>
<dbReference type="InterPro" id="IPR043502">
    <property type="entry name" value="DNA/RNA_pol_sf"/>
</dbReference>
<dbReference type="PANTHER" id="PTHR34047">
    <property type="entry name" value="NUCLEAR INTRON MATURASE 1, MITOCHONDRIAL-RELATED"/>
    <property type="match status" value="1"/>
</dbReference>
<dbReference type="InterPro" id="IPR051083">
    <property type="entry name" value="GrpII_Intron_Splice-Mob/Def"/>
</dbReference>
<evidence type="ECO:0000256" key="1">
    <source>
        <dbReference type="ARBA" id="ARBA00034120"/>
    </source>
</evidence>
<keyword evidence="3" id="KW-0548">Nucleotidyltransferase</keyword>
<dbReference type="Proteomes" id="UP000032352">
    <property type="component" value="Chromosome pTvir"/>
</dbReference>
<sequence>MMLTDKSLLCQIASDDILEQAYDWLCRRRANSHYNNDVWHLRFHWQQIKPALQTALRAGEYHFSPCRARQVQGTSGLQRIGVWNAQDAVVLKATAIVLTRILSPKLSRDCYHLPGRGGAKACVMQANNNVGAYRFVCRSDVNSYYATVDHHVLLKQLRTLLLDDGVIALIARMLARVDDVDGELYRVTVGMNKGNPLSPLLGAVYLQAMDDAIGGYCRLHGLKYFRFMDDWLILCRTRNQLRTVVRLMNRILAQVKQSKHPFKTYIGKIKAGGFDFLGYRVGDVKNNGLGIAWATWMNHQARLKQLYEQGAEKSRIAEYVKRWLIWVKSGVVIDLGTVVGLEAGGAVLDISDNIRDTK</sequence>
<dbReference type="RefSeq" id="WP_044839186.1">
    <property type="nucleotide sequence ID" value="NZ_CP059734.1"/>
</dbReference>
<keyword evidence="3" id="KW-0808">Transferase</keyword>
<dbReference type="SUPFAM" id="SSF56672">
    <property type="entry name" value="DNA/RNA polymerases"/>
    <property type="match status" value="1"/>
</dbReference>
<dbReference type="PANTHER" id="PTHR34047:SF8">
    <property type="entry name" value="PROTEIN YKFC"/>
    <property type="match status" value="1"/>
</dbReference>
<evidence type="ECO:0000313" key="3">
    <source>
        <dbReference type="EMBL" id="WDE08670.1"/>
    </source>
</evidence>
<proteinExistence type="inferred from homology"/>
<organism evidence="3 4">
    <name type="scientific">Thalassomonas viridans</name>
    <dbReference type="NCBI Taxonomy" id="137584"/>
    <lineage>
        <taxon>Bacteria</taxon>
        <taxon>Pseudomonadati</taxon>
        <taxon>Pseudomonadota</taxon>
        <taxon>Gammaproteobacteria</taxon>
        <taxon>Alteromonadales</taxon>
        <taxon>Colwelliaceae</taxon>
        <taxon>Thalassomonas</taxon>
    </lineage>
</organism>